<keyword evidence="2" id="KW-1185">Reference proteome</keyword>
<feature type="non-terminal residue" evidence="1">
    <location>
        <position position="117"/>
    </location>
</feature>
<evidence type="ECO:0000313" key="1">
    <source>
        <dbReference type="EMBL" id="KAK3062179.1"/>
    </source>
</evidence>
<proteinExistence type="predicted"/>
<reference evidence="1" key="1">
    <citation type="submission" date="2024-09" db="EMBL/GenBank/DDBJ databases">
        <title>Black Yeasts Isolated from many extreme environments.</title>
        <authorList>
            <person name="Coleine C."/>
            <person name="Stajich J.E."/>
            <person name="Selbmann L."/>
        </authorList>
    </citation>
    <scope>NUCLEOTIDE SEQUENCE</scope>
    <source>
        <strain evidence="1">CCFEE 5737</strain>
    </source>
</reference>
<organism evidence="1 2">
    <name type="scientific">Coniosporium uncinatum</name>
    <dbReference type="NCBI Taxonomy" id="93489"/>
    <lineage>
        <taxon>Eukaryota</taxon>
        <taxon>Fungi</taxon>
        <taxon>Dikarya</taxon>
        <taxon>Ascomycota</taxon>
        <taxon>Pezizomycotina</taxon>
        <taxon>Dothideomycetes</taxon>
        <taxon>Dothideomycetes incertae sedis</taxon>
        <taxon>Coniosporium</taxon>
    </lineage>
</organism>
<dbReference type="Proteomes" id="UP001186974">
    <property type="component" value="Unassembled WGS sequence"/>
</dbReference>
<accession>A0ACC3D5N7</accession>
<sequence length="117" mass="13371">MVKNALMDDENTKVVFILHSQGGIEGGLIVDWLLDEVPQDRLRHLEVYTFGCAANHFNNPFRSLEQMKSSYASDGNLKNTKAIRHIEHYANHGDFVSQFGVLNFSKVPNRFMGRVFE</sequence>
<evidence type="ECO:0000313" key="2">
    <source>
        <dbReference type="Proteomes" id="UP001186974"/>
    </source>
</evidence>
<name>A0ACC3D5N7_9PEZI</name>
<dbReference type="EMBL" id="JAWDJW010007429">
    <property type="protein sequence ID" value="KAK3062179.1"/>
    <property type="molecule type" value="Genomic_DNA"/>
</dbReference>
<protein>
    <submittedName>
        <fullName evidence="1">Uncharacterized protein</fullName>
    </submittedName>
</protein>
<comment type="caution">
    <text evidence="1">The sequence shown here is derived from an EMBL/GenBank/DDBJ whole genome shotgun (WGS) entry which is preliminary data.</text>
</comment>
<gene>
    <name evidence="1" type="ORF">LTS18_004667</name>
</gene>